<evidence type="ECO:0000256" key="2">
    <source>
        <dbReference type="ARBA" id="ARBA00023029"/>
    </source>
</evidence>
<dbReference type="GO" id="GO:0005524">
    <property type="term" value="F:ATP binding"/>
    <property type="evidence" value="ECO:0007669"/>
    <property type="project" value="InterPro"/>
</dbReference>
<dbReference type="InterPro" id="IPR013758">
    <property type="entry name" value="Topo_IIA_A/C_ab"/>
</dbReference>
<dbReference type="SMART" id="SM00434">
    <property type="entry name" value="TOP4c"/>
    <property type="match status" value="1"/>
</dbReference>
<dbReference type="GO" id="GO:0003918">
    <property type="term" value="F:DNA topoisomerase type II (double strand cut, ATP-hydrolyzing) activity"/>
    <property type="evidence" value="ECO:0007669"/>
    <property type="project" value="InterPro"/>
</dbReference>
<dbReference type="GO" id="GO:0005737">
    <property type="term" value="C:cytoplasm"/>
    <property type="evidence" value="ECO:0007669"/>
    <property type="project" value="TreeGrafter"/>
</dbReference>
<reference evidence="6" key="1">
    <citation type="journal article" date="2015" name="Nature">
        <title>Complex archaea that bridge the gap between prokaryotes and eukaryotes.</title>
        <authorList>
            <person name="Spang A."/>
            <person name="Saw J.H."/>
            <person name="Jorgensen S.L."/>
            <person name="Zaremba-Niedzwiedzka K."/>
            <person name="Martijn J."/>
            <person name="Lind A.E."/>
            <person name="van Eijk R."/>
            <person name="Schleper C."/>
            <person name="Guy L."/>
            <person name="Ettema T.J."/>
        </authorList>
    </citation>
    <scope>NUCLEOTIDE SEQUENCE</scope>
</reference>
<proteinExistence type="inferred from homology"/>
<dbReference type="Pfam" id="PF00521">
    <property type="entry name" value="DNA_topoisoIV"/>
    <property type="match status" value="1"/>
</dbReference>
<evidence type="ECO:0000256" key="4">
    <source>
        <dbReference type="ARBA" id="ARBA00023235"/>
    </source>
</evidence>
<dbReference type="GO" id="GO:0006265">
    <property type="term" value="P:DNA topological change"/>
    <property type="evidence" value="ECO:0007669"/>
    <property type="project" value="InterPro"/>
</dbReference>
<evidence type="ECO:0000313" key="6">
    <source>
        <dbReference type="EMBL" id="KKM15362.1"/>
    </source>
</evidence>
<evidence type="ECO:0000259" key="5">
    <source>
        <dbReference type="PROSITE" id="PS52040"/>
    </source>
</evidence>
<dbReference type="PANTHER" id="PTHR43493">
    <property type="entry name" value="DNA GYRASE/TOPOISOMERASE SUBUNIT A"/>
    <property type="match status" value="1"/>
</dbReference>
<dbReference type="PANTHER" id="PTHR43493:SF5">
    <property type="entry name" value="DNA GYRASE SUBUNIT A, CHLOROPLASTIC_MITOCHONDRIAL"/>
    <property type="match status" value="1"/>
</dbReference>
<keyword evidence="4" id="KW-0413">Isomerase</keyword>
<keyword evidence="3" id="KW-0238">DNA-binding</keyword>
<protein>
    <recommendedName>
        <fullName evidence="5">Topo IIA-type catalytic domain-containing protein</fullName>
    </recommendedName>
</protein>
<dbReference type="PROSITE" id="PS52040">
    <property type="entry name" value="TOPO_IIA"/>
    <property type="match status" value="1"/>
</dbReference>
<dbReference type="InterPro" id="IPR050220">
    <property type="entry name" value="Type_II_DNA_Topoisomerases"/>
</dbReference>
<dbReference type="InterPro" id="IPR013760">
    <property type="entry name" value="Topo_IIA-like_dom_sf"/>
</dbReference>
<dbReference type="EMBL" id="LAZR01014925">
    <property type="protein sequence ID" value="KKM15362.1"/>
    <property type="molecule type" value="Genomic_DNA"/>
</dbReference>
<accession>A0A0F9HJM2</accession>
<feature type="non-terminal residue" evidence="6">
    <location>
        <position position="316"/>
    </location>
</feature>
<comment type="caution">
    <text evidence="6">The sequence shown here is derived from an EMBL/GenBank/DDBJ whole genome shotgun (WGS) entry which is preliminary data.</text>
</comment>
<dbReference type="AlphaFoldDB" id="A0A0F9HJM2"/>
<gene>
    <name evidence="6" type="ORF">LCGC14_1696880</name>
</gene>
<sequence length="316" mass="35322">MTKSSDYINKSRRDYSLYVLQMRAIPSLADGLKAGGRRVLWTAKDGQKYKSAALAGRVMPLHPHAAPEGAINTLAAPYGNNIPLLQGFGAFGTLLRPTAYGASRYTSVKVSQFTKDVVFRDIELVPMMDNYDGTLQEPKHFLPLIPIALLNPSQGIAIGFATNILPRSLSDIIDTQIKFLKGRKRINDILWPIFDPTDAAAEELEETNNGNIAYTFHGVVSNYRGTNSVIVQALPYGLSHEKFIDHLDNLKETGIITEYEDRSKDRYEIEVKFKRGKREDNVKTQLKLISREVENLTLIDLDGESVLTVDPIEAIR</sequence>
<evidence type="ECO:0000256" key="1">
    <source>
        <dbReference type="ARBA" id="ARBA00008263"/>
    </source>
</evidence>
<dbReference type="InterPro" id="IPR002205">
    <property type="entry name" value="Topo_IIA_dom_A"/>
</dbReference>
<feature type="domain" description="Topo IIA-type catalytic" evidence="5">
    <location>
        <begin position="25"/>
        <end position="316"/>
    </location>
</feature>
<name>A0A0F9HJM2_9ZZZZ</name>
<dbReference type="GO" id="GO:0003677">
    <property type="term" value="F:DNA binding"/>
    <property type="evidence" value="ECO:0007669"/>
    <property type="project" value="UniProtKB-KW"/>
</dbReference>
<dbReference type="SUPFAM" id="SSF56719">
    <property type="entry name" value="Type II DNA topoisomerase"/>
    <property type="match status" value="1"/>
</dbReference>
<organism evidence="6">
    <name type="scientific">marine sediment metagenome</name>
    <dbReference type="NCBI Taxonomy" id="412755"/>
    <lineage>
        <taxon>unclassified sequences</taxon>
        <taxon>metagenomes</taxon>
        <taxon>ecological metagenomes</taxon>
    </lineage>
</organism>
<keyword evidence="2" id="KW-0799">Topoisomerase</keyword>
<dbReference type="Gene3D" id="3.90.199.10">
    <property type="entry name" value="Topoisomerase II, domain 5"/>
    <property type="match status" value="1"/>
</dbReference>
<comment type="similarity">
    <text evidence="1">Belongs to the type II topoisomerase GyrA/ParC subunit family.</text>
</comment>
<dbReference type="GO" id="GO:0009330">
    <property type="term" value="C:DNA topoisomerase type II (double strand cut, ATP-hydrolyzing) complex"/>
    <property type="evidence" value="ECO:0007669"/>
    <property type="project" value="TreeGrafter"/>
</dbReference>
<evidence type="ECO:0000256" key="3">
    <source>
        <dbReference type="ARBA" id="ARBA00023125"/>
    </source>
</evidence>